<evidence type="ECO:0000259" key="1">
    <source>
        <dbReference type="Pfam" id="PF12937"/>
    </source>
</evidence>
<dbReference type="EMBL" id="JAEACU010000002">
    <property type="protein sequence ID" value="KAH7542212.1"/>
    <property type="molecule type" value="Genomic_DNA"/>
</dbReference>
<protein>
    <recommendedName>
        <fullName evidence="1">F-box domain-containing protein</fullName>
    </recommendedName>
</protein>
<gene>
    <name evidence="2" type="ORF">FEM48_Zijuj02G0049400</name>
</gene>
<dbReference type="InterPro" id="IPR036047">
    <property type="entry name" value="F-box-like_dom_sf"/>
</dbReference>
<reference evidence="2" key="1">
    <citation type="journal article" date="2021" name="Front. Plant Sci.">
        <title>Chromosome-Scale Genome Assembly for Chinese Sour Jujube and Insights Into Its Genome Evolution and Domestication Signature.</title>
        <authorList>
            <person name="Shen L.-Y."/>
            <person name="Luo H."/>
            <person name="Wang X.-L."/>
            <person name="Wang X.-M."/>
            <person name="Qiu X.-J."/>
            <person name="Liu H."/>
            <person name="Zhou S.-S."/>
            <person name="Jia K.-H."/>
            <person name="Nie S."/>
            <person name="Bao Y.-T."/>
            <person name="Zhang R.-G."/>
            <person name="Yun Q.-Z."/>
            <person name="Chai Y.-H."/>
            <person name="Lu J.-Y."/>
            <person name="Li Y."/>
            <person name="Zhao S.-W."/>
            <person name="Mao J.-F."/>
            <person name="Jia S.-G."/>
            <person name="Mao Y.-M."/>
        </authorList>
    </citation>
    <scope>NUCLEOTIDE SEQUENCE</scope>
    <source>
        <strain evidence="2">AT0</strain>
        <tissue evidence="2">Leaf</tissue>
    </source>
</reference>
<evidence type="ECO:0000313" key="3">
    <source>
        <dbReference type="Proteomes" id="UP000813462"/>
    </source>
</evidence>
<organism evidence="2 3">
    <name type="scientific">Ziziphus jujuba var. spinosa</name>
    <dbReference type="NCBI Taxonomy" id="714518"/>
    <lineage>
        <taxon>Eukaryota</taxon>
        <taxon>Viridiplantae</taxon>
        <taxon>Streptophyta</taxon>
        <taxon>Embryophyta</taxon>
        <taxon>Tracheophyta</taxon>
        <taxon>Spermatophyta</taxon>
        <taxon>Magnoliopsida</taxon>
        <taxon>eudicotyledons</taxon>
        <taxon>Gunneridae</taxon>
        <taxon>Pentapetalae</taxon>
        <taxon>rosids</taxon>
        <taxon>fabids</taxon>
        <taxon>Rosales</taxon>
        <taxon>Rhamnaceae</taxon>
        <taxon>Paliureae</taxon>
        <taxon>Ziziphus</taxon>
    </lineage>
</organism>
<evidence type="ECO:0000313" key="2">
    <source>
        <dbReference type="EMBL" id="KAH7542212.1"/>
    </source>
</evidence>
<accession>A0A978VTR7</accession>
<feature type="domain" description="F-box" evidence="1">
    <location>
        <begin position="40"/>
        <end position="74"/>
    </location>
</feature>
<proteinExistence type="predicted"/>
<dbReference type="CDD" id="cd09917">
    <property type="entry name" value="F-box_SF"/>
    <property type="match status" value="1"/>
</dbReference>
<comment type="caution">
    <text evidence="2">The sequence shown here is derived from an EMBL/GenBank/DDBJ whole genome shotgun (WGS) entry which is preliminary data.</text>
</comment>
<sequence>MSFANKELFIHGGFALEQVEQQQQQQQVVEEEQEEEDWFGQLPDEILLFIFNKILDAKSLVRCVSVSKRFASLVPQIDSVVLHLPPHLPIRKKGYYSSKGGLRRPLTLFKFLLNKFVSKPFRLLTKSNSNSHRNDLLYYSPTEVLRDFKEIKSLRLELPSHGGELGLNKPDSDLSLLKWNAQFGSKLRSCTILGANSLERKPNSQINKQSKGHEENDGEIQSLLDDEELKLRIVWMVSSLIAASARHHLLKQVVAGFPTLSDVVIADGNKQGKLSMSEEQLGELRSSLDSSMVSESSSLERIWQLAIGRVRDNTGQIDQVVSPTSFVGLSLPVDQWERRNGHPFRKGQLDALTEISTY</sequence>
<dbReference type="InterPro" id="IPR044809">
    <property type="entry name" value="AUF1-like"/>
</dbReference>
<dbReference type="InterPro" id="IPR001810">
    <property type="entry name" value="F-box_dom"/>
</dbReference>
<dbReference type="PANTHER" id="PTHR31215">
    <property type="entry name" value="OS05G0510400 PROTEIN-RELATED"/>
    <property type="match status" value="1"/>
</dbReference>
<dbReference type="AlphaFoldDB" id="A0A978VTR7"/>
<dbReference type="SUPFAM" id="SSF81383">
    <property type="entry name" value="F-box domain"/>
    <property type="match status" value="1"/>
</dbReference>
<name>A0A978VTR7_ZIZJJ</name>
<dbReference type="Gene3D" id="1.20.1280.50">
    <property type="match status" value="1"/>
</dbReference>
<dbReference type="Pfam" id="PF12937">
    <property type="entry name" value="F-box-like"/>
    <property type="match status" value="1"/>
</dbReference>
<dbReference type="Proteomes" id="UP000813462">
    <property type="component" value="Unassembled WGS sequence"/>
</dbReference>